<dbReference type="RefSeq" id="WP_349427841.1">
    <property type="nucleotide sequence ID" value="NZ_CP151632.1"/>
</dbReference>
<protein>
    <recommendedName>
        <fullName evidence="1">HTH-type transcriptional repressor Sco4008 C-terminal domain-containing protein</fullName>
    </recommendedName>
</protein>
<evidence type="ECO:0000313" key="2">
    <source>
        <dbReference type="EMBL" id="WZO33278.1"/>
    </source>
</evidence>
<dbReference type="SUPFAM" id="SSF48498">
    <property type="entry name" value="Tetracyclin repressor-like, C-terminal domain"/>
    <property type="match status" value="1"/>
</dbReference>
<dbReference type="InterPro" id="IPR041467">
    <property type="entry name" value="Sco4008_C"/>
</dbReference>
<dbReference type="InterPro" id="IPR036271">
    <property type="entry name" value="Tet_transcr_reg_TetR-rel_C_sf"/>
</dbReference>
<reference evidence="2" key="1">
    <citation type="submission" date="2024-04" db="EMBL/GenBank/DDBJ databases">
        <authorList>
            <person name="Roder T."/>
            <person name="Oberhansli S."/>
            <person name="Kreuzer M."/>
        </authorList>
    </citation>
    <scope>NUCLEOTIDE SEQUENCE</scope>
    <source>
        <strain evidence="2">LWS13-1.2</strain>
    </source>
</reference>
<organism evidence="2">
    <name type="scientific">Microbacterium sp. LWS13-1.2</name>
    <dbReference type="NCBI Taxonomy" id="3135264"/>
    <lineage>
        <taxon>Bacteria</taxon>
        <taxon>Bacillati</taxon>
        <taxon>Actinomycetota</taxon>
        <taxon>Actinomycetes</taxon>
        <taxon>Micrococcales</taxon>
        <taxon>Microbacteriaceae</taxon>
        <taxon>Microbacterium</taxon>
    </lineage>
</organism>
<accession>A0AAU6S8P6</accession>
<dbReference type="EMBL" id="CP151632">
    <property type="protein sequence ID" value="WZO33278.1"/>
    <property type="molecule type" value="Genomic_DNA"/>
</dbReference>
<name>A0AAU6S8P6_9MICO</name>
<proteinExistence type="predicted"/>
<feature type="domain" description="HTH-type transcriptional repressor Sco4008 C-terminal" evidence="1">
    <location>
        <begin position="19"/>
        <end position="126"/>
    </location>
</feature>
<evidence type="ECO:0000259" key="1">
    <source>
        <dbReference type="Pfam" id="PF17926"/>
    </source>
</evidence>
<sequence length="130" mass="14434">MTASNSPSSTDSVPFGIEDLPGWAARVYDHNLQHPELSRLIASTRLEQHPDGRWFNSSRHEHKLRAIATAQAAGRLRPADPADLLILLISMASAWSPSSSVYTATTQERGSDHDRRRVLLREAVVRVTQP</sequence>
<gene>
    <name evidence="2" type="ORF">MRBLWS13_000896</name>
</gene>
<dbReference type="AlphaFoldDB" id="A0AAU6S8P6"/>
<dbReference type="Gene3D" id="1.10.357.10">
    <property type="entry name" value="Tetracycline Repressor, domain 2"/>
    <property type="match status" value="1"/>
</dbReference>
<dbReference type="Pfam" id="PF17926">
    <property type="entry name" value="TetR_C_21"/>
    <property type="match status" value="1"/>
</dbReference>